<evidence type="ECO:0000313" key="1">
    <source>
        <dbReference type="EMBL" id="AYV83966.1"/>
    </source>
</evidence>
<reference evidence="1" key="1">
    <citation type="submission" date="2018-10" db="EMBL/GenBank/DDBJ databases">
        <title>Hidden diversity of soil giant viruses.</title>
        <authorList>
            <person name="Schulz F."/>
            <person name="Alteio L."/>
            <person name="Goudeau D."/>
            <person name="Ryan E.M."/>
            <person name="Malmstrom R.R."/>
            <person name="Blanchard J."/>
            <person name="Woyke T."/>
        </authorList>
    </citation>
    <scope>NUCLEOTIDE SEQUENCE</scope>
    <source>
        <strain evidence="1">HYV1</strain>
    </source>
</reference>
<accession>A0A3G5A9L3</accession>
<organism evidence="1">
    <name type="scientific">Hyperionvirus sp</name>
    <dbReference type="NCBI Taxonomy" id="2487770"/>
    <lineage>
        <taxon>Viruses</taxon>
        <taxon>Varidnaviria</taxon>
        <taxon>Bamfordvirae</taxon>
        <taxon>Nucleocytoviricota</taxon>
        <taxon>Megaviricetes</taxon>
        <taxon>Imitervirales</taxon>
        <taxon>Mimiviridae</taxon>
        <taxon>Klosneuvirinae</taxon>
    </lineage>
</organism>
<gene>
    <name evidence="1" type="ORF">Hyperionvirus15_4</name>
</gene>
<sequence length="355" mass="39654">MFRRVIARVGALSKGVMGRSVGSAAVPPVAAVPKTPVKFTGRHQLMAAGVGVIVGVVCYANVDNIKGITDPPHIKHLRRRVEIIDSHRRYTNILVRELCDLGRYYYNVKNDLPKAVEYLKIAEYHAKTAGDQIGIYNMIASILLSQKKTFEGLDYAFLAGQRGDVKIAEILKIPIDAFGKTAGERMINFQKLKDAIGRIKMSNYGGAHAEDMEVFRLLQRYNNSLVVDLVMEMVREVNRVNYDMALIKFLDETNRGVVDVIVERLMARGHLISSDILRYYEGKKDATEEDKKLVRKGWLYLARLGASDGIVKAIEIAKGQGDLGGEKRYRREALDFGYGVVGDEKNPGGKPYFKG</sequence>
<dbReference type="EMBL" id="MK072397">
    <property type="protein sequence ID" value="AYV83966.1"/>
    <property type="molecule type" value="Genomic_DNA"/>
</dbReference>
<protein>
    <submittedName>
        <fullName evidence="1">Uncharacterized protein</fullName>
    </submittedName>
</protein>
<name>A0A3G5A9L3_9VIRU</name>
<proteinExistence type="predicted"/>